<evidence type="ECO:0000313" key="2">
    <source>
        <dbReference type="EMBL" id="OEJ73045.1"/>
    </source>
</evidence>
<dbReference type="SUPFAM" id="SSF55681">
    <property type="entry name" value="Class II aaRS and biotin synthetases"/>
    <property type="match status" value="1"/>
</dbReference>
<dbReference type="OrthoDB" id="9774653at2"/>
<dbReference type="Gene3D" id="3.30.930.10">
    <property type="entry name" value="Bira Bifunctional Protein, Domain 2"/>
    <property type="match status" value="1"/>
</dbReference>
<sequence>MTLQIWRLIPLFVAPGAMQMAIDRWLVEQYRLGLHPPTLRFYLWQPTAISLGYHQRHWPEFWQHLKWRDRPLDLVRRPSGGRAVLHQGDLTYAIVTADGGGDRTQVYQQCCEFLIQGWRSLGVELQYGQSKRGYIHHPSCFATATAADLITPSGDKLIGSAQLRLPPAILQHGSMRLEPDPDLFAQVFETPPPPPLQLPLTERGNALIEIAIAALCQAAERCFNMQLLEQPFSEQEWSAIQTYAATRESSLTR</sequence>
<dbReference type="PROSITE" id="PS51733">
    <property type="entry name" value="BPL_LPL_CATALYTIC"/>
    <property type="match status" value="1"/>
</dbReference>
<keyword evidence="2" id="KW-0436">Ligase</keyword>
<dbReference type="EMBL" id="MJGC01000100">
    <property type="protein sequence ID" value="OEJ73045.1"/>
    <property type="molecule type" value="Genomic_DNA"/>
</dbReference>
<evidence type="ECO:0000259" key="1">
    <source>
        <dbReference type="PROSITE" id="PS51733"/>
    </source>
</evidence>
<accession>A0A1E5QEE7</accession>
<reference evidence="2" key="1">
    <citation type="submission" date="2016-09" db="EMBL/GenBank/DDBJ databases">
        <title>Draft genome of thermotolerant cyanobacterium Desertifilum sp. strain IPPAS B-1220.</title>
        <authorList>
            <person name="Sinetova M.A."/>
            <person name="Bolakhan K."/>
            <person name="Zayadan B.K."/>
            <person name="Mironov K.S."/>
            <person name="Ustinova V."/>
            <person name="Kupriyanova E.V."/>
            <person name="Sidorov R.A."/>
            <person name="Skrypnik A.N."/>
            <person name="Gogoleva N.E."/>
            <person name="Gogolev Y.V."/>
            <person name="Los D.A."/>
        </authorList>
    </citation>
    <scope>NUCLEOTIDE SEQUENCE [LARGE SCALE GENOMIC DNA]</scope>
    <source>
        <strain evidence="2">IPPAS B-1220</strain>
    </source>
</reference>
<dbReference type="CDD" id="cd16443">
    <property type="entry name" value="LplA"/>
    <property type="match status" value="1"/>
</dbReference>
<dbReference type="InterPro" id="IPR050664">
    <property type="entry name" value="Octanoyltrans_LipM/LipL"/>
</dbReference>
<organism evidence="2">
    <name type="scientific">Desertifilum tharense IPPAS B-1220</name>
    <dbReference type="NCBI Taxonomy" id="1781255"/>
    <lineage>
        <taxon>Bacteria</taxon>
        <taxon>Bacillati</taxon>
        <taxon>Cyanobacteriota</taxon>
        <taxon>Cyanophyceae</taxon>
        <taxon>Desertifilales</taxon>
        <taxon>Desertifilaceae</taxon>
        <taxon>Desertifilum</taxon>
    </lineage>
</organism>
<feature type="domain" description="BPL/LPL catalytic" evidence="1">
    <location>
        <begin position="33"/>
        <end position="227"/>
    </location>
</feature>
<name>A0A1E5QEE7_9CYAN</name>
<dbReference type="PANTHER" id="PTHR43679">
    <property type="entry name" value="OCTANOYLTRANSFERASE LIPM-RELATED"/>
    <property type="match status" value="1"/>
</dbReference>
<dbReference type="InterPro" id="IPR004143">
    <property type="entry name" value="BPL_LPL_catalytic"/>
</dbReference>
<dbReference type="PANTHER" id="PTHR43679:SF2">
    <property type="entry name" value="OCTANOYL-[GCVH]:PROTEIN N-OCTANOYLTRANSFERASE"/>
    <property type="match status" value="1"/>
</dbReference>
<dbReference type="STRING" id="1781255.BH720_21900"/>
<dbReference type="GO" id="GO:0016874">
    <property type="term" value="F:ligase activity"/>
    <property type="evidence" value="ECO:0007669"/>
    <property type="project" value="UniProtKB-KW"/>
</dbReference>
<dbReference type="RefSeq" id="WP_069969355.1">
    <property type="nucleotide sequence ID" value="NZ_CM124774.1"/>
</dbReference>
<dbReference type="AlphaFoldDB" id="A0A1E5QEE7"/>
<comment type="caution">
    <text evidence="2">The sequence shown here is derived from an EMBL/GenBank/DDBJ whole genome shotgun (WGS) entry which is preliminary data.</text>
</comment>
<dbReference type="InterPro" id="IPR045864">
    <property type="entry name" value="aa-tRNA-synth_II/BPL/LPL"/>
</dbReference>
<proteinExistence type="predicted"/>
<protein>
    <submittedName>
        <fullName evidence="2">Biotin--protein ligase</fullName>
    </submittedName>
</protein>
<gene>
    <name evidence="2" type="ORF">BH720_21900</name>
</gene>
<dbReference type="Pfam" id="PF21948">
    <property type="entry name" value="LplA-B_cat"/>
    <property type="match status" value="1"/>
</dbReference>